<evidence type="ECO:0000313" key="3">
    <source>
        <dbReference type="EMBL" id="JAD09201.1"/>
    </source>
</evidence>
<proteinExistence type="predicted"/>
<keyword evidence="1" id="KW-0175">Coiled coil</keyword>
<feature type="compositionally biased region" description="Polar residues" evidence="2">
    <location>
        <begin position="1118"/>
        <end position="1127"/>
    </location>
</feature>
<name>A0A0A1XE42_ZEUCU</name>
<evidence type="ECO:0000256" key="1">
    <source>
        <dbReference type="SAM" id="Coils"/>
    </source>
</evidence>
<feature type="compositionally biased region" description="Low complexity" evidence="2">
    <location>
        <begin position="283"/>
        <end position="294"/>
    </location>
</feature>
<organism evidence="3">
    <name type="scientific">Zeugodacus cucurbitae</name>
    <name type="common">Melon fruit fly</name>
    <name type="synonym">Bactrocera cucurbitae</name>
    <dbReference type="NCBI Taxonomy" id="28588"/>
    <lineage>
        <taxon>Eukaryota</taxon>
        <taxon>Metazoa</taxon>
        <taxon>Ecdysozoa</taxon>
        <taxon>Arthropoda</taxon>
        <taxon>Hexapoda</taxon>
        <taxon>Insecta</taxon>
        <taxon>Pterygota</taxon>
        <taxon>Neoptera</taxon>
        <taxon>Endopterygota</taxon>
        <taxon>Diptera</taxon>
        <taxon>Brachycera</taxon>
        <taxon>Muscomorpha</taxon>
        <taxon>Tephritoidea</taxon>
        <taxon>Tephritidae</taxon>
        <taxon>Zeugodacus</taxon>
        <taxon>Zeugodacus</taxon>
    </lineage>
</organism>
<sequence>MADEDNSFNYADLNLDFLELSPPRNKIIQKPVTAATYTPALRANSYKAKDLAQRVAQSDVLIRKIELLKSENTDVQQKLRDFQKSANQIQKLYENEKNKCMDLQAQFKAVEIKAIDLQEHCTRLDNEVAEKQMQLEQLEAQLDNSKGPLTFTELAIKYLKLVQKLNEDDTIKLYDKTLLDDLSTYCEERGKKVPVIKVKANKKRKYKKDKDIQCTLLDDADKFVSKQVHTQSTQTSVIQTNQMQTQTIAPSIGDMQTQTSQTETNSTKSTQNQAVQTRSFEVRTQGTQHISTTTTRGTSTSCFIKKHNVGTIFPEPKLIPPEAALVDKFFELWSVSPLSPISDPISEIPFNESELSISTPVAPLPDTSKSIGTCTYLCNVQRQIDYMPIMEPIKRSQSNSPSPFIYDNVKFEVNATPAPSPPPAAPLSTRQLHENVETARVPTNNISNLQPMLSALTELPEIHPDVFSTVWQMAGQMFMGLLYSPTSNHLRAQQFIRSGDSHNLQQFQNWVQSLYESRQMPQQQTPSTLQTQCNQQINRRESTFDSNTVINANVTQSTDVSTQSEDVAREEIPCGGSSNTMTDLSSNNNGTDGSTQTQNECGSFEQWIFKEPLELPKRSVKQARGQKMFTEEPICSRKRKDNRKRKKRNKAKKAKLLSASIFSEYPDSKAADEEVTVNESEQNCVTAVEFCANLCSFNQDLPIENVQNVPSESVFSAQLQNVCFKEPVNIEQTDDEKLNNTTKDLDISTKNKRVNALSSNDNHLPSLQDKNSENMVMVQPIKVPDVTLSESDRIECDNLENVESRGLTENLPKIFDNQIKQKSDFAYKIFGSDSDEDDSDVENTKFCTKSEKIFITNDVISEITEYYDKSEEIIHCKESLEDNMLHEMSESTHNQCNLKENEVESINAILSESFQQLNTEADFTKIHKEIHKLELPIIPPSKKSELTKGTEDPEIADSSVCEFSMTHSVFQNKEAISLKSKTSLEPVCNSHSENEECDEPQLVIVESDTEKMIKTRTNSESSATFDDSISQICSKDTFQPTSSDSDISAIFEGSIADDLLENASTKQLVNSILSESANEQKGTDVTVPRKRGRKRKCEMPAVTFCKRSARLRNKQMRDNQFSSVESLSTKKDSNNQQKFSDQSNNDACNDKKNLSTITELRQAKDKIVHSLSKEHISDQFQLYVEMKQRANNVEENYDDQSISELQVSTSNTFADTNVVADTSNAVINKQNSTFFRPFEEFVTEAPTVCYPGPSVSLQQNVTSGGTLESTLASSSQPSNDINNSALTSTINQIDLETPASPPPATFNENALTHTQIVPEIPLDMNTNYCPSNLRKSMLHNVMNKYSFDSYATVTGKRKRNIVETKITAQIKEFLDKTRDQVDITASRLAASLQEQSEDCEILASVIIDQICNAPRPETELNCELAQVPPKYIGTHLRLTSILLRHLKQNRPKIIDAVLRCIENKLFSYQRNETFSLNFALNLTQLYLVVIPLHNAEHNPARLFIAKCLYYHNVMASPMIYEVLCWYPTTLPHRDESTYDKSDALITVIQHLLMSTTYNMDSKDLRHRELLSLLRFEYHFEPFKPKAVEVLSDLVAKLKSGNLTNLIYAFAIFCKRNTKLVDILLQQQLLPLTDEYYKLVQHTNEYDERIACLLDCISAVVKPLPLTTNVSAYLSLFERFLGVVQRPVVQEAAVLAILRLQRFGQNRCFHALAHFKPHYPLQMITTNALKTFIHRKPLKYWNGLMRTISN</sequence>
<reference evidence="3" key="1">
    <citation type="submission" date="2014-11" db="EMBL/GenBank/DDBJ databases">
        <authorList>
            <person name="Geib S."/>
        </authorList>
    </citation>
    <scope>NUCLEOTIDE SEQUENCE</scope>
</reference>
<feature type="region of interest" description="Disordered" evidence="2">
    <location>
        <begin position="255"/>
        <end position="294"/>
    </location>
</feature>
<feature type="region of interest" description="Disordered" evidence="2">
    <location>
        <begin position="1115"/>
        <end position="1150"/>
    </location>
</feature>
<feature type="region of interest" description="Disordered" evidence="2">
    <location>
        <begin position="619"/>
        <end position="651"/>
    </location>
</feature>
<feature type="region of interest" description="Disordered" evidence="2">
    <location>
        <begin position="571"/>
        <end position="597"/>
    </location>
</feature>
<feature type="compositionally biased region" description="Basic residues" evidence="2">
    <location>
        <begin position="636"/>
        <end position="651"/>
    </location>
</feature>
<dbReference type="EMBL" id="GBXI01005091">
    <property type="protein sequence ID" value="JAD09201.1"/>
    <property type="molecule type" value="Transcribed_RNA"/>
</dbReference>
<protein>
    <submittedName>
        <fullName evidence="3">WD repeat-containing protein 65</fullName>
    </submittedName>
</protein>
<feature type="compositionally biased region" description="Polar residues" evidence="2">
    <location>
        <begin position="1134"/>
        <end position="1147"/>
    </location>
</feature>
<feature type="coiled-coil region" evidence="1">
    <location>
        <begin position="65"/>
        <end position="141"/>
    </location>
</feature>
<feature type="compositionally biased region" description="Polar residues" evidence="2">
    <location>
        <begin position="576"/>
        <end position="597"/>
    </location>
</feature>
<evidence type="ECO:0000256" key="2">
    <source>
        <dbReference type="SAM" id="MobiDB-lite"/>
    </source>
</evidence>
<reference evidence="3" key="2">
    <citation type="journal article" date="2015" name="Gigascience">
        <title>Reconstructing a comprehensive transcriptome assembly of a white-pupal translocated strain of the pest fruit fly Bactrocera cucurbitae.</title>
        <authorList>
            <person name="Sim S.B."/>
            <person name="Calla B."/>
            <person name="Hall B."/>
            <person name="DeRego T."/>
            <person name="Geib S.M."/>
        </authorList>
    </citation>
    <scope>NUCLEOTIDE SEQUENCE</scope>
</reference>
<accession>A0A0A1XE42</accession>
<gene>
    <name evidence="3" type="primary">WDR65_1</name>
    <name evidence="3" type="ORF">g.41681</name>
</gene>
<feature type="compositionally biased region" description="Low complexity" evidence="2">
    <location>
        <begin position="256"/>
        <end position="273"/>
    </location>
</feature>